<evidence type="ECO:0000256" key="4">
    <source>
        <dbReference type="SAM" id="SignalP"/>
    </source>
</evidence>
<dbReference type="GO" id="GO:0005615">
    <property type="term" value="C:extracellular space"/>
    <property type="evidence" value="ECO:0007669"/>
    <property type="project" value="TreeGrafter"/>
</dbReference>
<keyword evidence="6" id="KW-1185">Reference proteome</keyword>
<dbReference type="InterPro" id="IPR010562">
    <property type="entry name" value="Haemolymph_juvenile_hormone-bd"/>
</dbReference>
<keyword evidence="2" id="KW-0090">Biological rhythms</keyword>
<dbReference type="PANTHER" id="PTHR11008:SF14">
    <property type="entry name" value="CIRCADIAN CLOCK-CONTROLLED PROTEIN-LIKE PROTEIN"/>
    <property type="match status" value="1"/>
</dbReference>
<keyword evidence="1 4" id="KW-0732">Signal</keyword>
<dbReference type="KEGG" id="btab:109030710"/>
<protein>
    <recommendedName>
        <fullName evidence="7">Circadian clock-controlled protein</fullName>
    </recommendedName>
</protein>
<feature type="signal peptide" evidence="4">
    <location>
        <begin position="1"/>
        <end position="32"/>
    </location>
</feature>
<evidence type="ECO:0000313" key="6">
    <source>
        <dbReference type="Proteomes" id="UP001152759"/>
    </source>
</evidence>
<evidence type="ECO:0000256" key="2">
    <source>
        <dbReference type="ARBA" id="ARBA00023108"/>
    </source>
</evidence>
<organism evidence="5 6">
    <name type="scientific">Bemisia tabaci</name>
    <name type="common">Sweetpotato whitefly</name>
    <name type="synonym">Aleurodes tabaci</name>
    <dbReference type="NCBI Taxonomy" id="7038"/>
    <lineage>
        <taxon>Eukaryota</taxon>
        <taxon>Metazoa</taxon>
        <taxon>Ecdysozoa</taxon>
        <taxon>Arthropoda</taxon>
        <taxon>Hexapoda</taxon>
        <taxon>Insecta</taxon>
        <taxon>Pterygota</taxon>
        <taxon>Neoptera</taxon>
        <taxon>Paraneoptera</taxon>
        <taxon>Hemiptera</taxon>
        <taxon>Sternorrhyncha</taxon>
        <taxon>Aleyrodoidea</taxon>
        <taxon>Aleyrodidae</taxon>
        <taxon>Aleyrodinae</taxon>
        <taxon>Bemisia</taxon>
    </lineage>
</organism>
<dbReference type="EMBL" id="OU963864">
    <property type="protein sequence ID" value="CAH0387214.1"/>
    <property type="molecule type" value="Genomic_DNA"/>
</dbReference>
<dbReference type="PANTHER" id="PTHR11008">
    <property type="entry name" value="PROTEIN TAKEOUT-LIKE PROTEIN"/>
    <property type="match status" value="1"/>
</dbReference>
<feature type="chain" id="PRO_5040335791" description="Circadian clock-controlled protein" evidence="4">
    <location>
        <begin position="33"/>
        <end position="263"/>
    </location>
</feature>
<dbReference type="GO" id="GO:0007623">
    <property type="term" value="P:circadian rhythm"/>
    <property type="evidence" value="ECO:0007669"/>
    <property type="project" value="UniProtKB-ARBA"/>
</dbReference>
<name>A0A9P0F2Q4_BEMTA</name>
<sequence>MMGARNPILMKSTMACALFSAISLSILLGASGKKVPDYLQLCKKNTPQYDQCTQNAIEAAKPYLAKGIPKMKVPPLEPLTIPQLIIDRNLEAIKVKAKLDNVTVFGCSNFDIQKLKINTDKLTLDISLLLPKLFVECEYDVDGRLLVIPLRGKGHFIGNMTNVKVDISGQGELTNVKGKEYVLIKKLKMKPRVGDTTVKFINDNKKNPENRLITETAANFINQNRRQVLDIVTPIAEETALEVGLQIISTIFSTVPFDELLPQ</sequence>
<dbReference type="Pfam" id="PF06585">
    <property type="entry name" value="JHBP"/>
    <property type="match status" value="1"/>
</dbReference>
<proteinExistence type="inferred from homology"/>
<dbReference type="Proteomes" id="UP001152759">
    <property type="component" value="Chromosome 3"/>
</dbReference>
<dbReference type="AlphaFoldDB" id="A0A9P0F2Q4"/>
<dbReference type="InterPro" id="IPR038606">
    <property type="entry name" value="To_sf"/>
</dbReference>
<evidence type="ECO:0008006" key="7">
    <source>
        <dbReference type="Google" id="ProtNLM"/>
    </source>
</evidence>
<evidence type="ECO:0000313" key="5">
    <source>
        <dbReference type="EMBL" id="CAH0387214.1"/>
    </source>
</evidence>
<reference evidence="5" key="1">
    <citation type="submission" date="2021-12" db="EMBL/GenBank/DDBJ databases">
        <authorList>
            <person name="King R."/>
        </authorList>
    </citation>
    <scope>NUCLEOTIDE SEQUENCE</scope>
</reference>
<dbReference type="FunFam" id="3.15.10.30:FF:000001">
    <property type="entry name" value="Takeout-like protein 1"/>
    <property type="match status" value="1"/>
</dbReference>
<evidence type="ECO:0000256" key="1">
    <source>
        <dbReference type="ARBA" id="ARBA00022729"/>
    </source>
</evidence>
<evidence type="ECO:0000256" key="3">
    <source>
        <dbReference type="ARBA" id="ARBA00060902"/>
    </source>
</evidence>
<dbReference type="SMART" id="SM00700">
    <property type="entry name" value="JHBP"/>
    <property type="match status" value="1"/>
</dbReference>
<accession>A0A9P0F2Q4</accession>
<comment type="similarity">
    <text evidence="3">Belongs to the TO family.</text>
</comment>
<gene>
    <name evidence="5" type="ORF">BEMITA_LOCUS6256</name>
</gene>
<dbReference type="Gene3D" id="3.15.10.30">
    <property type="entry name" value="Haemolymph juvenile hormone binding protein"/>
    <property type="match status" value="1"/>
</dbReference>